<dbReference type="STRING" id="154981.AKJ29_02330"/>
<protein>
    <recommendedName>
        <fullName evidence="7">D-amino-acid oxidase</fullName>
        <ecNumber evidence="6">1.4.3.3</ecNumber>
    </recommendedName>
</protein>
<evidence type="ECO:0000256" key="7">
    <source>
        <dbReference type="ARBA" id="ARBA00039751"/>
    </source>
</evidence>
<evidence type="ECO:0000256" key="2">
    <source>
        <dbReference type="ARBA" id="ARBA00006730"/>
    </source>
</evidence>
<evidence type="ECO:0000256" key="5">
    <source>
        <dbReference type="ARBA" id="ARBA00023002"/>
    </source>
</evidence>
<dbReference type="InterPro" id="IPR023209">
    <property type="entry name" value="DAO"/>
</dbReference>
<evidence type="ECO:0000313" key="11">
    <source>
        <dbReference type="Proteomes" id="UP000050471"/>
    </source>
</evidence>
<dbReference type="GO" id="GO:0003884">
    <property type="term" value="F:D-amino-acid oxidase activity"/>
    <property type="evidence" value="ECO:0007669"/>
    <property type="project" value="UniProtKB-EC"/>
</dbReference>
<dbReference type="Pfam" id="PF01266">
    <property type="entry name" value="DAO"/>
    <property type="match status" value="1"/>
</dbReference>
<dbReference type="SUPFAM" id="SSF51971">
    <property type="entry name" value="Nucleotide-binding domain"/>
    <property type="match status" value="1"/>
</dbReference>
<evidence type="ECO:0000256" key="6">
    <source>
        <dbReference type="ARBA" id="ARBA00039101"/>
    </source>
</evidence>
<dbReference type="AlphaFoldDB" id="A0A0P7JP43"/>
<organism evidence="10 11">
    <name type="scientific">Aliiroseovarius crassostreae</name>
    <dbReference type="NCBI Taxonomy" id="154981"/>
    <lineage>
        <taxon>Bacteria</taxon>
        <taxon>Pseudomonadati</taxon>
        <taxon>Pseudomonadota</taxon>
        <taxon>Alphaproteobacteria</taxon>
        <taxon>Rhodobacterales</taxon>
        <taxon>Paracoccaceae</taxon>
        <taxon>Aliiroseovarius</taxon>
    </lineage>
</organism>
<comment type="caution">
    <text evidence="10">The sequence shown here is derived from an EMBL/GenBank/DDBJ whole genome shotgun (WGS) entry which is preliminary data.</text>
</comment>
<dbReference type="GO" id="GO:0019478">
    <property type="term" value="P:D-amino acid catabolic process"/>
    <property type="evidence" value="ECO:0007669"/>
    <property type="project" value="TreeGrafter"/>
</dbReference>
<dbReference type="EMBL" id="LKBA01000007">
    <property type="protein sequence ID" value="KPN63008.1"/>
    <property type="molecule type" value="Genomic_DNA"/>
</dbReference>
<comment type="similarity">
    <text evidence="2">Belongs to the DAMOX/DASOX family.</text>
</comment>
<comment type="cofactor">
    <cofactor evidence="1">
        <name>FAD</name>
        <dbReference type="ChEBI" id="CHEBI:57692"/>
    </cofactor>
</comment>
<evidence type="ECO:0000256" key="3">
    <source>
        <dbReference type="ARBA" id="ARBA00022630"/>
    </source>
</evidence>
<sequence length="161" mass="17918">MKILVIGAGLSGLTTATILARQGYEVTVMADKIAVDSASIVATAIWHVYLVDPDDKRILDWSSRTLEVLVQLAETEAKSGVELIEGVELYRNSEEALPPWFSIPPKFSMLPLQVFSLSDEGESNGCDKWYRVALAREHCEFLRAIDQINRATSRYVSNSKI</sequence>
<dbReference type="RefSeq" id="WP_055190597.1">
    <property type="nucleotide sequence ID" value="NZ_FPBS01000010.1"/>
</dbReference>
<dbReference type="Proteomes" id="UP000050471">
    <property type="component" value="Unassembled WGS sequence"/>
</dbReference>
<evidence type="ECO:0000256" key="1">
    <source>
        <dbReference type="ARBA" id="ARBA00001974"/>
    </source>
</evidence>
<comment type="catalytic activity">
    <reaction evidence="8">
        <text>a D-alpha-amino acid + O2 + H2O = a 2-oxocarboxylate + H2O2 + NH4(+)</text>
        <dbReference type="Rhea" id="RHEA:21816"/>
        <dbReference type="ChEBI" id="CHEBI:15377"/>
        <dbReference type="ChEBI" id="CHEBI:15379"/>
        <dbReference type="ChEBI" id="CHEBI:16240"/>
        <dbReference type="ChEBI" id="CHEBI:28938"/>
        <dbReference type="ChEBI" id="CHEBI:35179"/>
        <dbReference type="ChEBI" id="CHEBI:59871"/>
        <dbReference type="EC" id="1.4.3.3"/>
    </reaction>
    <physiologicalReaction direction="left-to-right" evidence="8">
        <dbReference type="Rhea" id="RHEA:21817"/>
    </physiologicalReaction>
</comment>
<keyword evidence="11" id="KW-1185">Reference proteome</keyword>
<evidence type="ECO:0000313" key="10">
    <source>
        <dbReference type="EMBL" id="KPN63008.1"/>
    </source>
</evidence>
<dbReference type="GO" id="GO:0005737">
    <property type="term" value="C:cytoplasm"/>
    <property type="evidence" value="ECO:0007669"/>
    <property type="project" value="TreeGrafter"/>
</dbReference>
<accession>A0A0P7JP43</accession>
<evidence type="ECO:0000256" key="8">
    <source>
        <dbReference type="ARBA" id="ARBA00049547"/>
    </source>
</evidence>
<dbReference type="InterPro" id="IPR006076">
    <property type="entry name" value="FAD-dep_OxRdtase"/>
</dbReference>
<dbReference type="GO" id="GO:0071949">
    <property type="term" value="F:FAD binding"/>
    <property type="evidence" value="ECO:0007669"/>
    <property type="project" value="InterPro"/>
</dbReference>
<reference evidence="10 11" key="1">
    <citation type="submission" date="2015-09" db="EMBL/GenBank/DDBJ databases">
        <title>Draft genome sequence of Aliiroseovarius crassostreae CV919-312TSm, the causative agent of Roseovarius Oyster Disease (formerly Juvenile Oyster Disease).</title>
        <authorList>
            <person name="Kessner L."/>
            <person name="Spinard E."/>
            <person name="Nelson D."/>
        </authorList>
    </citation>
    <scope>NUCLEOTIDE SEQUENCE [LARGE SCALE GENOMIC DNA]</scope>
    <source>
        <strain evidence="10 11">CV919-312</strain>
    </source>
</reference>
<dbReference type="PANTHER" id="PTHR11530:SF11">
    <property type="entry name" value="D-ASPARTATE OXIDASE"/>
    <property type="match status" value="1"/>
</dbReference>
<keyword evidence="4" id="KW-0274">FAD</keyword>
<name>A0A0P7JP43_9RHOB</name>
<gene>
    <name evidence="10" type="ORF">AKJ29_02330</name>
</gene>
<dbReference type="PANTHER" id="PTHR11530">
    <property type="entry name" value="D-AMINO ACID OXIDASE"/>
    <property type="match status" value="1"/>
</dbReference>
<dbReference type="Gene3D" id="3.40.50.720">
    <property type="entry name" value="NAD(P)-binding Rossmann-like Domain"/>
    <property type="match status" value="1"/>
</dbReference>
<dbReference type="EC" id="1.4.3.3" evidence="6"/>
<dbReference type="OrthoDB" id="246701at2"/>
<proteinExistence type="inferred from homology"/>
<feature type="domain" description="FAD dependent oxidoreductase" evidence="9">
    <location>
        <begin position="2"/>
        <end position="96"/>
    </location>
</feature>
<evidence type="ECO:0000256" key="4">
    <source>
        <dbReference type="ARBA" id="ARBA00022827"/>
    </source>
</evidence>
<evidence type="ECO:0000259" key="9">
    <source>
        <dbReference type="Pfam" id="PF01266"/>
    </source>
</evidence>
<keyword evidence="5" id="KW-0560">Oxidoreductase</keyword>
<keyword evidence="3" id="KW-0285">Flavoprotein</keyword>